<name>A0A9N9HE13_9GLOM</name>
<organism evidence="1 2">
    <name type="scientific">Cetraspora pellucida</name>
    <dbReference type="NCBI Taxonomy" id="1433469"/>
    <lineage>
        <taxon>Eukaryota</taxon>
        <taxon>Fungi</taxon>
        <taxon>Fungi incertae sedis</taxon>
        <taxon>Mucoromycota</taxon>
        <taxon>Glomeromycotina</taxon>
        <taxon>Glomeromycetes</taxon>
        <taxon>Diversisporales</taxon>
        <taxon>Gigasporaceae</taxon>
        <taxon>Cetraspora</taxon>
    </lineage>
</organism>
<reference evidence="1" key="1">
    <citation type="submission" date="2021-06" db="EMBL/GenBank/DDBJ databases">
        <authorList>
            <person name="Kallberg Y."/>
            <person name="Tangrot J."/>
            <person name="Rosling A."/>
        </authorList>
    </citation>
    <scope>NUCLEOTIDE SEQUENCE</scope>
    <source>
        <strain evidence="1">FL966</strain>
    </source>
</reference>
<comment type="caution">
    <text evidence="1">The sequence shown here is derived from an EMBL/GenBank/DDBJ whole genome shotgun (WGS) entry which is preliminary data.</text>
</comment>
<gene>
    <name evidence="1" type="ORF">CPELLU_LOCUS10381</name>
</gene>
<proteinExistence type="predicted"/>
<protein>
    <submittedName>
        <fullName evidence="1">8617_t:CDS:1</fullName>
    </submittedName>
</protein>
<dbReference type="EMBL" id="CAJVQA010008535">
    <property type="protein sequence ID" value="CAG8673181.1"/>
    <property type="molecule type" value="Genomic_DNA"/>
</dbReference>
<keyword evidence="2" id="KW-1185">Reference proteome</keyword>
<evidence type="ECO:0000313" key="2">
    <source>
        <dbReference type="Proteomes" id="UP000789759"/>
    </source>
</evidence>
<dbReference type="Proteomes" id="UP000789759">
    <property type="component" value="Unassembled WGS sequence"/>
</dbReference>
<dbReference type="AlphaFoldDB" id="A0A9N9HE13"/>
<sequence length="62" mass="7012">MKTTSPPHGLGLPMEWAEIDKIDDYMKNPDELHEYPRILMDFASRAGATRPRVSVKAQKSSP</sequence>
<accession>A0A9N9HE13</accession>
<evidence type="ECO:0000313" key="1">
    <source>
        <dbReference type="EMBL" id="CAG8673181.1"/>
    </source>
</evidence>